<dbReference type="Proteomes" id="UP000625976">
    <property type="component" value="Unassembled WGS sequence"/>
</dbReference>
<dbReference type="EMBL" id="BMFQ01000003">
    <property type="protein sequence ID" value="GGG56203.1"/>
    <property type="molecule type" value="Genomic_DNA"/>
</dbReference>
<dbReference type="InterPro" id="IPR013783">
    <property type="entry name" value="Ig-like_fold"/>
</dbReference>
<dbReference type="NCBIfam" id="TIGR04183">
    <property type="entry name" value="Por_Secre_tail"/>
    <property type="match status" value="1"/>
</dbReference>
<reference evidence="3" key="1">
    <citation type="journal article" date="2014" name="Int. J. Syst. Evol. Microbiol.">
        <title>Complete genome sequence of Corynebacterium casei LMG S-19264T (=DSM 44701T), isolated from a smear-ripened cheese.</title>
        <authorList>
            <consortium name="US DOE Joint Genome Institute (JGI-PGF)"/>
            <person name="Walter F."/>
            <person name="Albersmeier A."/>
            <person name="Kalinowski J."/>
            <person name="Ruckert C."/>
        </authorList>
    </citation>
    <scope>NUCLEOTIDE SEQUENCE</scope>
    <source>
        <strain evidence="3">CGMCC 1.12751</strain>
    </source>
</reference>
<dbReference type="InterPro" id="IPR026444">
    <property type="entry name" value="Secre_tail"/>
</dbReference>
<dbReference type="PROSITE" id="PS50853">
    <property type="entry name" value="FN3"/>
    <property type="match status" value="1"/>
</dbReference>
<sequence length="1617" mass="171884">MTQVFSGTVPANPLAGWMEITLDTPFNYNNIDNLVVAVDENATGYNGNGNAFRIFTPSTPSPTTNSGIYYQSDSTNPNPTSITLAGVRTSYRNQIQLEFTSTTPCSGTPNGGNVTVAPISGNPGSTYGVNATDYTVGTGLTYQWQHSDTGGTPWTNQGTANTSYTALTGLTAPALGVVRTWRLRVTCTASVSSGSSSLGTFTSAITYCTPTNTYSTSYYISGVTTTGGVTNISNTGTGFSGYTDYSALFVSQYPGSNFSLTATHPSSTYGYNVWIDWNNDGDFNDVGENVISTGYLATPATLGDVTIPGGQTPGNYRMRIRNAFLSNPAPACGSFDYGEAEDYTVTVLTLAVCSGTPTGGTVTVNPTSGNPGSTYGVTATGYTIGTGLTYQWQHSDTGGAPWTNQGTTTASYVALTGLTAPALGIVRTWRLIVTCTASVSSGNSSTGTFTSVISYCTPTNTYSTSYYISGVTTTGGVANINNTGTGFSGYTDYSTLFVSQYPGSNFTLTATHPSSTYGYNVWVDWNDDGDFDDPAENVISTGYLATPAALGTVTIPGGQTPGNYRMRIRNAYLSNPAPACGEFDYGEAEDYTITILTPTCVDAPSNIVFLAITETSSVLSWTAASPTPANGYSYYVSENPTAPNFSALPIAPGGSTSGTSVTLSPLTSNTAYYVWVRSECGGLNGQGTWIGPESFTTDPELPVTTGLTICVGDTGTISATAPCTVNTIIDNTIDGNLDGATGGIAIQPEIFITNPDNCDFDDDGNTANYTTINFQVSISGTYTFSSDAPDFDIMGYIIIDPNGLFNAGTCAGEGTNWTWITGDDDSGVGVEAILTANLTAGITYTLITTAFSFSSVLETESYSWNITGPGVLSSESSGEIEWYDIATGGTSIGTGTPFNPIGTTLLPDTSTPGTYTFYAACSAVPSYRTPVEVIINDLPTASISGDGSICADPNVEITIALTGTQPWNVTYTNGTTPITISGITSSPHIFTVSPIIATTYTLTAVNDMNCNANIAGLTGTAIITAEKTWTGNIDTNWYNDNNWYPVGKPDNNDCVVIPDVSSGSNNSPEIDFIDSSTIPFPPVPGYTRKLTINSSSTLEILAGSYLVVTDEIDLNGTLNIQDTGSLIQVTDGAVNTNNNTGNGVMNMQRTVPGVNSYDYVYWSSPTDNDFNVTNISSATGELIYEWNPTLNGVTHGDWIPASGIMTRGKGYIVRGLVSTNPVPPNTAHFTGKPQNGLIETPITRGTYVAGDYDGPGNTQATALDDNWNLIGNPYPSAISYSSFIAANPYIDGAIYLWTHQAAPSAIDSPFYYDFVYNYGDDYIDNNYTGSNPPGFNGDIAAGQAFFVLMLDSPIAAVSENIVFNNTMRNQTLDNGQFYKLNEANENFTEIERHRIWLDLITPNEIATSILVGYIEGATNNKDRLFDGHEFAGSSVSFYSLIGEEKMAIQGKALPFIETDLVSLGLLIPQPGNYTIAINTLDGLFETGAQDIYLEDTFTGIIHDLRVNPYSFNAEVGTFNDRFVLRYTNDVLSNEEFNIIKDLSITAPKNDYIKITSTKDVIKDIVVYDLLGKVIFDTKNILKSEVIINDLKNASGTFIVKVTLANGLQKTQKVVLKK</sequence>
<dbReference type="SUPFAM" id="SSF49265">
    <property type="entry name" value="Fibronectin type III"/>
    <property type="match status" value="1"/>
</dbReference>
<gene>
    <name evidence="3" type="ORF">GCM10010976_28820</name>
</gene>
<evidence type="ECO:0000259" key="2">
    <source>
        <dbReference type="PROSITE" id="PS50853"/>
    </source>
</evidence>
<accession>A0A917GT04</accession>
<evidence type="ECO:0000256" key="1">
    <source>
        <dbReference type="ARBA" id="ARBA00022729"/>
    </source>
</evidence>
<reference evidence="3" key="2">
    <citation type="submission" date="2020-09" db="EMBL/GenBank/DDBJ databases">
        <authorList>
            <person name="Sun Q."/>
            <person name="Zhou Y."/>
        </authorList>
    </citation>
    <scope>NUCLEOTIDE SEQUENCE</scope>
    <source>
        <strain evidence="3">CGMCC 1.12751</strain>
    </source>
</reference>
<dbReference type="InterPro" id="IPR003961">
    <property type="entry name" value="FN3_dom"/>
</dbReference>
<evidence type="ECO:0000313" key="3">
    <source>
        <dbReference type="EMBL" id="GGG56203.1"/>
    </source>
</evidence>
<dbReference type="Gene3D" id="2.60.40.10">
    <property type="entry name" value="Immunoglobulins"/>
    <property type="match status" value="1"/>
</dbReference>
<feature type="domain" description="Fibronectin type-III" evidence="2">
    <location>
        <begin position="603"/>
        <end position="700"/>
    </location>
</feature>
<dbReference type="InterPro" id="IPR045474">
    <property type="entry name" value="GEVED"/>
</dbReference>
<dbReference type="CDD" id="cd00063">
    <property type="entry name" value="FN3"/>
    <property type="match status" value="1"/>
</dbReference>
<protein>
    <recommendedName>
        <fullName evidence="2">Fibronectin type-III domain-containing protein</fullName>
    </recommendedName>
</protein>
<keyword evidence="4" id="KW-1185">Reference proteome</keyword>
<organism evidence="3 4">
    <name type="scientific">Bizionia arctica</name>
    <dbReference type="NCBI Taxonomy" id="1495645"/>
    <lineage>
        <taxon>Bacteria</taxon>
        <taxon>Pseudomonadati</taxon>
        <taxon>Bacteroidota</taxon>
        <taxon>Flavobacteriia</taxon>
        <taxon>Flavobacteriales</taxon>
        <taxon>Flavobacteriaceae</taxon>
        <taxon>Bizionia</taxon>
    </lineage>
</organism>
<comment type="caution">
    <text evidence="3">The sequence shown here is derived from an EMBL/GenBank/DDBJ whole genome shotgun (WGS) entry which is preliminary data.</text>
</comment>
<dbReference type="Pfam" id="PF20009">
    <property type="entry name" value="GEVED"/>
    <property type="match status" value="2"/>
</dbReference>
<dbReference type="SMART" id="SM00060">
    <property type="entry name" value="FN3"/>
    <property type="match status" value="1"/>
</dbReference>
<evidence type="ECO:0000313" key="4">
    <source>
        <dbReference type="Proteomes" id="UP000625976"/>
    </source>
</evidence>
<dbReference type="NCBIfam" id="NF033708">
    <property type="entry name" value="T9SS_Cterm_ChiA"/>
    <property type="match status" value="1"/>
</dbReference>
<dbReference type="Pfam" id="PF00041">
    <property type="entry name" value="fn3"/>
    <property type="match status" value="1"/>
</dbReference>
<name>A0A917GT04_9FLAO</name>
<keyword evidence="1" id="KW-0732">Signal</keyword>
<dbReference type="InterPro" id="IPR036116">
    <property type="entry name" value="FN3_sf"/>
</dbReference>
<proteinExistence type="predicted"/>